<dbReference type="Pfam" id="PF15868">
    <property type="entry name" value="MBF2"/>
    <property type="match status" value="1"/>
</dbReference>
<evidence type="ECO:0000313" key="1">
    <source>
        <dbReference type="EMBL" id="CAH0729060.1"/>
    </source>
</evidence>
<dbReference type="Proteomes" id="UP000838878">
    <property type="component" value="Chromosome 7"/>
</dbReference>
<proteinExistence type="predicted"/>
<reference evidence="1" key="1">
    <citation type="submission" date="2021-12" db="EMBL/GenBank/DDBJ databases">
        <authorList>
            <person name="Martin H S."/>
        </authorList>
    </citation>
    <scope>NUCLEOTIDE SEQUENCE</scope>
</reference>
<dbReference type="OrthoDB" id="7274000at2759"/>
<protein>
    <submittedName>
        <fullName evidence="1">Uncharacterized protein</fullName>
    </submittedName>
</protein>
<sequence>MVGNVTGQLAYVDNVKLTAIPFKVRTKNVFYNGNVAIKGISVVEMTSTKARASVTSGGVGFTSTNIKLKSERGDGLNYQIQIFV</sequence>
<dbReference type="InterPro" id="IPR031734">
    <property type="entry name" value="MBF2"/>
</dbReference>
<gene>
    <name evidence="1" type="ORF">BINO364_LOCUS14210</name>
</gene>
<dbReference type="AlphaFoldDB" id="A0A8J9YJJ5"/>
<dbReference type="EMBL" id="OV170227">
    <property type="protein sequence ID" value="CAH0729060.1"/>
    <property type="molecule type" value="Genomic_DNA"/>
</dbReference>
<organism evidence="1 2">
    <name type="scientific">Brenthis ino</name>
    <name type="common">lesser marbled fritillary</name>
    <dbReference type="NCBI Taxonomy" id="405034"/>
    <lineage>
        <taxon>Eukaryota</taxon>
        <taxon>Metazoa</taxon>
        <taxon>Ecdysozoa</taxon>
        <taxon>Arthropoda</taxon>
        <taxon>Hexapoda</taxon>
        <taxon>Insecta</taxon>
        <taxon>Pterygota</taxon>
        <taxon>Neoptera</taxon>
        <taxon>Endopterygota</taxon>
        <taxon>Lepidoptera</taxon>
        <taxon>Glossata</taxon>
        <taxon>Ditrysia</taxon>
        <taxon>Papilionoidea</taxon>
        <taxon>Nymphalidae</taxon>
        <taxon>Heliconiinae</taxon>
        <taxon>Argynnini</taxon>
        <taxon>Brenthis</taxon>
    </lineage>
</organism>
<evidence type="ECO:0000313" key="2">
    <source>
        <dbReference type="Proteomes" id="UP000838878"/>
    </source>
</evidence>
<name>A0A8J9YJJ5_9NEOP</name>
<keyword evidence="2" id="KW-1185">Reference proteome</keyword>
<accession>A0A8J9YJJ5</accession>
<feature type="non-terminal residue" evidence="1">
    <location>
        <position position="84"/>
    </location>
</feature>